<dbReference type="PANTHER" id="PTHR45964:SF5">
    <property type="entry name" value="WSCD FAMILY MEMBER CG9164"/>
    <property type="match status" value="1"/>
</dbReference>
<keyword evidence="5" id="KW-1185">Reference proteome</keyword>
<dbReference type="InterPro" id="IPR027417">
    <property type="entry name" value="P-loop_NTPase"/>
</dbReference>
<feature type="domain" description="Sulfotransferase" evidence="3">
    <location>
        <begin position="182"/>
        <end position="309"/>
    </location>
</feature>
<protein>
    <submittedName>
        <fullName evidence="4">WSC domain-containing protein 2</fullName>
    </submittedName>
</protein>
<evidence type="ECO:0000313" key="4">
    <source>
        <dbReference type="EMBL" id="KAJ8046566.1"/>
    </source>
</evidence>
<proteinExistence type="inferred from homology"/>
<dbReference type="InterPro" id="IPR051589">
    <property type="entry name" value="Sialate-O-sulfotransferase"/>
</dbReference>
<name>A0A9Q1CKE8_HOLLE</name>
<dbReference type="OrthoDB" id="5985073at2759"/>
<dbReference type="Proteomes" id="UP001152320">
    <property type="component" value="Chromosome 2"/>
</dbReference>
<dbReference type="AlphaFoldDB" id="A0A9Q1CKE8"/>
<dbReference type="GO" id="GO:0008146">
    <property type="term" value="F:sulfotransferase activity"/>
    <property type="evidence" value="ECO:0007669"/>
    <property type="project" value="InterPro"/>
</dbReference>
<dbReference type="Gene3D" id="3.40.50.300">
    <property type="entry name" value="P-loop containing nucleotide triphosphate hydrolases"/>
    <property type="match status" value="1"/>
</dbReference>
<sequence>MMMNSSELTLPVNELFSPERLQMASAARGMNRRPAFVVLFVAAGFILMSLTKTTYKVDEEPPPLALANTWTKTPSKLSLSAENKSKEKNATGDSEECDLDRKFMPAGSRPLLLLLSFPGSGNTWVRYLIERSTGIYSGSFYHDVGTGNDDSSVWRKSNPCSKTTLVVKSHGWENFDRIKSGAQKCKVEGGILIIRNPYGAILADFNRVKKGKTGTASASQFLTDEWKHFAESRSASWLKTNEKGMKIHNKLVVFYEDLVANTEYELRRILDFLQVAHNERRIACLMNDTVGKYKREHKELKINPYSAEINRTIDAKIRAFRESLQSNSNVELPPYESKNPS</sequence>
<dbReference type="PANTHER" id="PTHR45964">
    <property type="entry name" value="WSCD FAMILY MEMBER CG9164"/>
    <property type="match status" value="1"/>
</dbReference>
<accession>A0A9Q1CKE8</accession>
<evidence type="ECO:0000256" key="1">
    <source>
        <dbReference type="ARBA" id="ARBA00010236"/>
    </source>
</evidence>
<feature type="region of interest" description="Disordered" evidence="2">
    <location>
        <begin position="77"/>
        <end position="96"/>
    </location>
</feature>
<dbReference type="InterPro" id="IPR000863">
    <property type="entry name" value="Sulfotransferase_dom"/>
</dbReference>
<comment type="caution">
    <text evidence="4">The sequence shown here is derived from an EMBL/GenBank/DDBJ whole genome shotgun (WGS) entry which is preliminary data.</text>
</comment>
<evidence type="ECO:0000259" key="3">
    <source>
        <dbReference type="Pfam" id="PF00685"/>
    </source>
</evidence>
<evidence type="ECO:0000313" key="5">
    <source>
        <dbReference type="Proteomes" id="UP001152320"/>
    </source>
</evidence>
<dbReference type="SUPFAM" id="SSF52540">
    <property type="entry name" value="P-loop containing nucleoside triphosphate hydrolases"/>
    <property type="match status" value="1"/>
</dbReference>
<dbReference type="EMBL" id="JAIZAY010000002">
    <property type="protein sequence ID" value="KAJ8046566.1"/>
    <property type="molecule type" value="Genomic_DNA"/>
</dbReference>
<comment type="similarity">
    <text evidence="1">Belongs to the WSCD family.</text>
</comment>
<gene>
    <name evidence="4" type="ORF">HOLleu_05274</name>
</gene>
<evidence type="ECO:0000256" key="2">
    <source>
        <dbReference type="SAM" id="MobiDB-lite"/>
    </source>
</evidence>
<reference evidence="4" key="1">
    <citation type="submission" date="2021-10" db="EMBL/GenBank/DDBJ databases">
        <title>Tropical sea cucumber genome reveals ecological adaptation and Cuvierian tubules defense mechanism.</title>
        <authorList>
            <person name="Chen T."/>
        </authorList>
    </citation>
    <scope>NUCLEOTIDE SEQUENCE</scope>
    <source>
        <strain evidence="4">Nanhai2018</strain>
        <tissue evidence="4">Muscle</tissue>
    </source>
</reference>
<organism evidence="4 5">
    <name type="scientific">Holothuria leucospilota</name>
    <name type="common">Black long sea cucumber</name>
    <name type="synonym">Mertensiothuria leucospilota</name>
    <dbReference type="NCBI Taxonomy" id="206669"/>
    <lineage>
        <taxon>Eukaryota</taxon>
        <taxon>Metazoa</taxon>
        <taxon>Echinodermata</taxon>
        <taxon>Eleutherozoa</taxon>
        <taxon>Echinozoa</taxon>
        <taxon>Holothuroidea</taxon>
        <taxon>Aspidochirotacea</taxon>
        <taxon>Aspidochirotida</taxon>
        <taxon>Holothuriidae</taxon>
        <taxon>Holothuria</taxon>
    </lineage>
</organism>
<dbReference type="Pfam" id="PF00685">
    <property type="entry name" value="Sulfotransfer_1"/>
    <property type="match status" value="1"/>
</dbReference>